<evidence type="ECO:0000313" key="2">
    <source>
        <dbReference type="EMBL" id="RDH44002.1"/>
    </source>
</evidence>
<dbReference type="Proteomes" id="UP000257039">
    <property type="component" value="Unassembled WGS sequence"/>
</dbReference>
<organism evidence="2 3">
    <name type="scientific">Zooshikella ganghwensis</name>
    <dbReference type="NCBI Taxonomy" id="202772"/>
    <lineage>
        <taxon>Bacteria</taxon>
        <taxon>Pseudomonadati</taxon>
        <taxon>Pseudomonadota</taxon>
        <taxon>Gammaproteobacteria</taxon>
        <taxon>Oceanospirillales</taxon>
        <taxon>Zooshikellaceae</taxon>
        <taxon>Zooshikella</taxon>
    </lineage>
</organism>
<dbReference type="EMBL" id="NDXW01000001">
    <property type="protein sequence ID" value="RDH44002.1"/>
    <property type="molecule type" value="Genomic_DNA"/>
</dbReference>
<sequence length="272" mass="30025">MLMAIGKLKERVSTHSELTSTIDDVDVYISKNGCSFRSGEKNIDFSVLPSSLPYQPLNVIQLKPEQTHLLPQNHSFAIHCLTGDIKIHGTNTCITLTEGEFVIWECPPTKASVIQSSRQAQHYVAITDLHTAPQLPASNNEAFNLINVHSFNYAQRPNGIILKSLLMGTCYEQTTGYEYVEMPPNQLITPHVHPNSDAIVIVTQGSGRFIAGNGSVQVKRWSHGIIPRGKLHGVIADAYGMTFISVQIPPIGEDGYIFFPDFVIPAETVELE</sequence>
<dbReference type="SMART" id="SM00835">
    <property type="entry name" value="Cupin_1"/>
    <property type="match status" value="1"/>
</dbReference>
<dbReference type="AlphaFoldDB" id="A0A4P9VPN2"/>
<dbReference type="InterPro" id="IPR006045">
    <property type="entry name" value="Cupin_1"/>
</dbReference>
<dbReference type="SUPFAM" id="SSF51182">
    <property type="entry name" value="RmlC-like cupins"/>
    <property type="match status" value="1"/>
</dbReference>
<keyword evidence="3" id="KW-1185">Reference proteome</keyword>
<reference evidence="2 3" key="1">
    <citation type="submission" date="2017-04" db="EMBL/GenBank/DDBJ databases">
        <title>Draft genome sequence of Zooshikella ganghwensis VG4 isolated from Red Sea sediments.</title>
        <authorList>
            <person name="Rehman Z."/>
            <person name="Alam I."/>
            <person name="Kamau A."/>
            <person name="Bajic V."/>
            <person name="Leiknes T."/>
        </authorList>
    </citation>
    <scope>NUCLEOTIDE SEQUENCE [LARGE SCALE GENOMIC DNA]</scope>
    <source>
        <strain evidence="2 3">VG4</strain>
    </source>
</reference>
<name>A0A4P9VPN2_9GAMM</name>
<accession>A0A4P9VPN2</accession>
<protein>
    <recommendedName>
        <fullName evidence="1">Cupin type-1 domain-containing protein</fullName>
    </recommendedName>
</protein>
<dbReference type="InterPro" id="IPR014710">
    <property type="entry name" value="RmlC-like_jellyroll"/>
</dbReference>
<evidence type="ECO:0000313" key="3">
    <source>
        <dbReference type="Proteomes" id="UP000257039"/>
    </source>
</evidence>
<dbReference type="Gene3D" id="2.60.120.10">
    <property type="entry name" value="Jelly Rolls"/>
    <property type="match status" value="1"/>
</dbReference>
<dbReference type="InterPro" id="IPR011051">
    <property type="entry name" value="RmlC_Cupin_sf"/>
</dbReference>
<feature type="domain" description="Cupin type-1" evidence="1">
    <location>
        <begin position="149"/>
        <end position="270"/>
    </location>
</feature>
<gene>
    <name evidence="2" type="ORF">B9G39_11390</name>
</gene>
<evidence type="ECO:0000259" key="1">
    <source>
        <dbReference type="SMART" id="SM00835"/>
    </source>
</evidence>
<dbReference type="Pfam" id="PF00190">
    <property type="entry name" value="Cupin_1"/>
    <property type="match status" value="1"/>
</dbReference>
<comment type="caution">
    <text evidence="2">The sequence shown here is derived from an EMBL/GenBank/DDBJ whole genome shotgun (WGS) entry which is preliminary data.</text>
</comment>
<proteinExistence type="predicted"/>